<dbReference type="Gene3D" id="1.10.8.10">
    <property type="entry name" value="DNA helicase RuvA subunit, C-terminal domain"/>
    <property type="match status" value="1"/>
</dbReference>
<dbReference type="Pfam" id="PF22562">
    <property type="entry name" value="UBA_7"/>
    <property type="match status" value="1"/>
</dbReference>
<dbReference type="InterPro" id="IPR009060">
    <property type="entry name" value="UBA-like_sf"/>
</dbReference>
<dbReference type="PANTHER" id="PTHR23172:SF19">
    <property type="entry name" value="J DOMAIN-CONTAINING PROTEIN"/>
    <property type="match status" value="1"/>
</dbReference>
<dbReference type="Gene3D" id="1.25.40.10">
    <property type="entry name" value="Tetratricopeptide repeat domain"/>
    <property type="match status" value="1"/>
</dbReference>
<feature type="compositionally biased region" description="Basic and acidic residues" evidence="1">
    <location>
        <begin position="89"/>
        <end position="110"/>
    </location>
</feature>
<feature type="compositionally biased region" description="Polar residues" evidence="1">
    <location>
        <begin position="50"/>
        <end position="85"/>
    </location>
</feature>
<dbReference type="AlphaFoldDB" id="A0A059JKP1"/>
<evidence type="ECO:0000256" key="1">
    <source>
        <dbReference type="SAM" id="MobiDB-lite"/>
    </source>
</evidence>
<feature type="region of interest" description="Disordered" evidence="1">
    <location>
        <begin position="1"/>
        <end position="281"/>
    </location>
</feature>
<dbReference type="GO" id="GO:0072583">
    <property type="term" value="P:clathrin-dependent endocytosis"/>
    <property type="evidence" value="ECO:0007669"/>
    <property type="project" value="TreeGrafter"/>
</dbReference>
<evidence type="ECO:0000259" key="2">
    <source>
        <dbReference type="PROSITE" id="PS50030"/>
    </source>
</evidence>
<dbReference type="SUPFAM" id="SSF46565">
    <property type="entry name" value="Chaperone J-domain"/>
    <property type="match status" value="1"/>
</dbReference>
<dbReference type="EMBL" id="AOKY01000005">
    <property type="protein sequence ID" value="KDB28203.1"/>
    <property type="molecule type" value="Genomic_DNA"/>
</dbReference>
<name>A0A059JKP1_TRIIM</name>
<comment type="caution">
    <text evidence="3">The sequence shown here is derived from an EMBL/GenBank/DDBJ whole genome shotgun (WGS) entry which is preliminary data.</text>
</comment>
<feature type="compositionally biased region" description="Polar residues" evidence="1">
    <location>
        <begin position="440"/>
        <end position="451"/>
    </location>
</feature>
<dbReference type="OrthoDB" id="1717591at2759"/>
<organism evidence="3 4">
    <name type="scientific">Trichophyton interdigitale (strain MR816)</name>
    <dbReference type="NCBI Taxonomy" id="1215338"/>
    <lineage>
        <taxon>Eukaryota</taxon>
        <taxon>Fungi</taxon>
        <taxon>Dikarya</taxon>
        <taxon>Ascomycota</taxon>
        <taxon>Pezizomycotina</taxon>
        <taxon>Eurotiomycetes</taxon>
        <taxon>Eurotiomycetidae</taxon>
        <taxon>Onygenales</taxon>
        <taxon>Arthrodermataceae</taxon>
        <taxon>Trichophyton</taxon>
    </lineage>
</organism>
<protein>
    <recommendedName>
        <fullName evidence="2">UBA domain-containing protein</fullName>
    </recommendedName>
</protein>
<feature type="region of interest" description="Disordered" evidence="1">
    <location>
        <begin position="750"/>
        <end position="788"/>
    </location>
</feature>
<sequence>MDDLSGLDWTQSSSSQKPAPVNTLSSMSAATLRPTPPMSGRSSPFPPQPTTASNRAPSSKPTTPSNNDSFANLLNFPSGNATKNLSLAERQKQLVEQKAREERQRQEKLKAQYGGVNDQIWDSLEKSGTGQSAPQAQAGVVKGGTTSGGDDEDDLLAAFNASAPVDKSTNFPIPSPSPLSRTDSRSPAGAPTTTTTGTVLDDDDDPFGMAEFNASRRQKAEVQATRAQALNGADDDDDVLGLLAKPVSEFPKRETASPALEVPEQPEAEPSRHTPEDRAIAELVDMGFPIHKAREALAETSSGTDVQQAVGWLLNQAHSEAKEKARSRNHTGQQERSPDPGMSRRSRREGDGYTSSRDRSSNNGTPREKDPAQLASEFGSTLFKSANSLWKTGTKRVQQAVQEFNNGSSDTSSQPRWMRDSTPDPPRSRERKVDTRRESPQGSAQTETMTNEAMMLETSREPPTASSRSRGGEPQGSPHQASSRGRPAELPSRPRFQQEDDLRKQIQRPSQHPQLDTRKQRTPLSRFDADEQASQAYVSPARRRKAASSVPPGFDAPEPDLLKSPSLPARPARPATTSPARQSRTSTPVRPKAPQRTVPQISPASLASIHSHRQKGTEAYKRGDYAVAHASYSSSISLIPNDHPIVIILLTNRALTGLKTGEPKSAISDADRALSIIGPSKGDSETIDLGNGEPPKDMREFFGKALMRKAEALEQLEKWKDASAVWREAIESGHGGNTSIQGRNRCEKAVSIGPNGASATPSKPISAPSRPKQAPRPAAPKSVSTKPAEAVSRLRAANEAADRIDNEKFDLSDAVEAKLAAWKGGKQDNLRALLASLDTVLWPEAGWKKISMAELILPNKVKIQYMKGIAKVHPDKIPVNATTEQKMISGAVFSTLNEAWDKFKRENNL</sequence>
<feature type="compositionally biased region" description="Low complexity" evidence="1">
    <location>
        <begin position="564"/>
        <end position="581"/>
    </location>
</feature>
<dbReference type="GO" id="GO:0072318">
    <property type="term" value="P:clathrin coat disassembly"/>
    <property type="evidence" value="ECO:0007669"/>
    <property type="project" value="TreeGrafter"/>
</dbReference>
<evidence type="ECO:0000313" key="4">
    <source>
        <dbReference type="Proteomes" id="UP000024533"/>
    </source>
</evidence>
<feature type="compositionally biased region" description="Basic and acidic residues" evidence="1">
    <location>
        <begin position="417"/>
        <end position="439"/>
    </location>
</feature>
<dbReference type="GO" id="GO:0030276">
    <property type="term" value="F:clathrin binding"/>
    <property type="evidence" value="ECO:0007669"/>
    <property type="project" value="TreeGrafter"/>
</dbReference>
<feature type="compositionally biased region" description="Low complexity" evidence="1">
    <location>
        <begin position="766"/>
        <end position="782"/>
    </location>
</feature>
<feature type="compositionally biased region" description="Basic and acidic residues" evidence="1">
    <location>
        <begin position="269"/>
        <end position="280"/>
    </location>
</feature>
<keyword evidence="4" id="KW-1185">Reference proteome</keyword>
<dbReference type="STRING" id="1215338.A0A059JKP1"/>
<dbReference type="OMA" id="MLPDKHP"/>
<dbReference type="InterPro" id="IPR011990">
    <property type="entry name" value="TPR-like_helical_dom_sf"/>
</dbReference>
<dbReference type="GO" id="GO:0005737">
    <property type="term" value="C:cytoplasm"/>
    <property type="evidence" value="ECO:0007669"/>
    <property type="project" value="TreeGrafter"/>
</dbReference>
<feature type="compositionally biased region" description="Polar residues" evidence="1">
    <location>
        <begin position="397"/>
        <end position="415"/>
    </location>
</feature>
<dbReference type="FunFam" id="1.25.40.10:FF:000354">
    <property type="entry name" value="UBA domain-containing protein 7"/>
    <property type="match status" value="1"/>
</dbReference>
<dbReference type="HOGENOM" id="CLU_005723_0_0_1"/>
<dbReference type="PROSITE" id="PS50030">
    <property type="entry name" value="UBA"/>
    <property type="match status" value="1"/>
</dbReference>
<gene>
    <name evidence="3" type="ORF">H109_00019</name>
</gene>
<feature type="compositionally biased region" description="Polar residues" evidence="1">
    <location>
        <begin position="8"/>
        <end position="29"/>
    </location>
</feature>
<dbReference type="Gene3D" id="1.10.287.110">
    <property type="entry name" value="DnaJ domain"/>
    <property type="match status" value="1"/>
</dbReference>
<dbReference type="PANTHER" id="PTHR23172">
    <property type="entry name" value="AUXILIN/CYCLIN G-ASSOCIATED KINASE-RELATED"/>
    <property type="match status" value="1"/>
</dbReference>
<dbReference type="InterPro" id="IPR036869">
    <property type="entry name" value="J_dom_sf"/>
</dbReference>
<dbReference type="Proteomes" id="UP000024533">
    <property type="component" value="Unassembled WGS sequence"/>
</dbReference>
<proteinExistence type="predicted"/>
<dbReference type="SUPFAM" id="SSF48452">
    <property type="entry name" value="TPR-like"/>
    <property type="match status" value="1"/>
</dbReference>
<dbReference type="InterPro" id="IPR015940">
    <property type="entry name" value="UBA"/>
</dbReference>
<evidence type="ECO:0000313" key="3">
    <source>
        <dbReference type="EMBL" id="KDB28203.1"/>
    </source>
</evidence>
<feature type="compositionally biased region" description="Polar residues" evidence="1">
    <location>
        <begin position="126"/>
        <end position="135"/>
    </location>
</feature>
<dbReference type="GO" id="GO:0031982">
    <property type="term" value="C:vesicle"/>
    <property type="evidence" value="ECO:0007669"/>
    <property type="project" value="TreeGrafter"/>
</dbReference>
<dbReference type="FunFam" id="1.10.287.110:FF:000002">
    <property type="entry name" value="putative tyrosine-protein phosphatase auxilin isoform X2"/>
    <property type="match status" value="1"/>
</dbReference>
<feature type="region of interest" description="Disordered" evidence="1">
    <location>
        <begin position="295"/>
        <end position="379"/>
    </location>
</feature>
<feature type="region of interest" description="Disordered" evidence="1">
    <location>
        <begin position="397"/>
        <end position="617"/>
    </location>
</feature>
<reference evidence="3 4" key="1">
    <citation type="submission" date="2014-02" db="EMBL/GenBank/DDBJ databases">
        <title>The Genome Sequence of Trichophyton interdigitale MR816.</title>
        <authorList>
            <consortium name="The Broad Institute Genomics Platform"/>
            <person name="Cuomo C.A."/>
            <person name="White T.C."/>
            <person name="Graser Y."/>
            <person name="Martinez-Rossi N."/>
            <person name="Heitman J."/>
            <person name="Young S.K."/>
            <person name="Zeng Q."/>
            <person name="Gargeya S."/>
            <person name="Abouelleil A."/>
            <person name="Alvarado L."/>
            <person name="Chapman S.B."/>
            <person name="Gainer-Dewar J."/>
            <person name="Goldberg J."/>
            <person name="Griggs A."/>
            <person name="Gujja S."/>
            <person name="Hansen M."/>
            <person name="Howarth C."/>
            <person name="Imamovic A."/>
            <person name="Larimer J."/>
            <person name="Martinez D."/>
            <person name="Murphy C."/>
            <person name="Pearson M.D."/>
            <person name="Persinoti G."/>
            <person name="Poon T."/>
            <person name="Priest M."/>
            <person name="Roberts A.D."/>
            <person name="Saif S."/>
            <person name="Shea T.D."/>
            <person name="Sykes S.N."/>
            <person name="Wortman J."/>
            <person name="Nusbaum C."/>
            <person name="Birren B."/>
        </authorList>
    </citation>
    <scope>NUCLEOTIDE SEQUENCE [LARGE SCALE GENOMIC DNA]</scope>
    <source>
        <strain evidence="3 4">MR816</strain>
    </source>
</reference>
<feature type="domain" description="UBA" evidence="2">
    <location>
        <begin position="274"/>
        <end position="316"/>
    </location>
</feature>
<accession>A0A059JKP1</accession>
<feature type="compositionally biased region" description="Basic and acidic residues" evidence="1">
    <location>
        <begin position="348"/>
        <end position="371"/>
    </location>
</feature>
<dbReference type="SUPFAM" id="SSF46934">
    <property type="entry name" value="UBA-like"/>
    <property type="match status" value="1"/>
</dbReference>